<proteinExistence type="inferred from homology"/>
<evidence type="ECO:0000256" key="13">
    <source>
        <dbReference type="ARBA" id="ARBA00047594"/>
    </source>
</evidence>
<keyword evidence="5 14" id="KW-1003">Cell membrane</keyword>
<dbReference type="HAMAP" id="MF_01006">
    <property type="entry name" value="Undec_diphosphatase"/>
    <property type="match status" value="1"/>
</dbReference>
<dbReference type="GO" id="GO:0071555">
    <property type="term" value="P:cell wall organization"/>
    <property type="evidence" value="ECO:0007669"/>
    <property type="project" value="UniProtKB-KW"/>
</dbReference>
<dbReference type="GO" id="GO:0046677">
    <property type="term" value="P:response to antibiotic"/>
    <property type="evidence" value="ECO:0007669"/>
    <property type="project" value="UniProtKB-UniRule"/>
</dbReference>
<comment type="similarity">
    <text evidence="2 14">Belongs to the UppP family.</text>
</comment>
<keyword evidence="10 14" id="KW-0046">Antibiotic resistance</keyword>
<evidence type="ECO:0000313" key="15">
    <source>
        <dbReference type="EMBL" id="KUK86245.1"/>
    </source>
</evidence>
<evidence type="ECO:0000256" key="1">
    <source>
        <dbReference type="ARBA" id="ARBA00004651"/>
    </source>
</evidence>
<dbReference type="EC" id="3.6.1.27" evidence="3 14"/>
<dbReference type="GO" id="GO:0009252">
    <property type="term" value="P:peptidoglycan biosynthetic process"/>
    <property type="evidence" value="ECO:0007669"/>
    <property type="project" value="UniProtKB-KW"/>
</dbReference>
<protein>
    <recommendedName>
        <fullName evidence="4 14">Undecaprenyl-diphosphatase</fullName>
        <ecNumber evidence="3 14">3.6.1.27</ecNumber>
    </recommendedName>
    <alternativeName>
        <fullName evidence="12 14">Bacitracin resistance protein</fullName>
    </alternativeName>
    <alternativeName>
        <fullName evidence="11 14">Undecaprenyl pyrophosphate phosphatase</fullName>
    </alternativeName>
</protein>
<sequence>MKNILYYSFIGFVQGITEFLPVSSSGHIALLKNLFGIKTENLFFETSLHLGTFFSLLIFFRKEIFSLLNETFSEIKEKRKDKKNLNLILLVLVGIIPAGFAGFFLDDIVSKIFTDTLLIGIFYILLSVILFSTKFSKNKGKDLNIFDSLVIGIFQVLSLLPGISRSGTTITTALHLGIEPKKASDFSFFMAMPIILGSFLKELFDVKLHFDFTILYGVLVSFLTGYLALVLLYKILKSKKFYLFSIYTFILGIILIVWKIKPFF</sequence>
<dbReference type="PANTHER" id="PTHR30622:SF2">
    <property type="entry name" value="UNDECAPRENYL-DIPHOSPHATASE"/>
    <property type="match status" value="1"/>
</dbReference>
<evidence type="ECO:0000256" key="11">
    <source>
        <dbReference type="ARBA" id="ARBA00032707"/>
    </source>
</evidence>
<evidence type="ECO:0000256" key="4">
    <source>
        <dbReference type="ARBA" id="ARBA00021581"/>
    </source>
</evidence>
<evidence type="ECO:0000256" key="14">
    <source>
        <dbReference type="HAMAP-Rule" id="MF_01006"/>
    </source>
</evidence>
<dbReference type="PATRIC" id="fig|1635277.3.peg.980"/>
<keyword evidence="6 14" id="KW-0812">Transmembrane</keyword>
<comment type="function">
    <text evidence="14">Catalyzes the dephosphorylation of undecaprenyl diphosphate (UPP). Confers resistance to bacitracin.</text>
</comment>
<dbReference type="GO" id="GO:0005886">
    <property type="term" value="C:plasma membrane"/>
    <property type="evidence" value="ECO:0007669"/>
    <property type="project" value="UniProtKB-SubCell"/>
</dbReference>
<feature type="transmembrane region" description="Helical" evidence="14">
    <location>
        <begin position="7"/>
        <end position="30"/>
    </location>
</feature>
<evidence type="ECO:0000256" key="10">
    <source>
        <dbReference type="ARBA" id="ARBA00023251"/>
    </source>
</evidence>
<evidence type="ECO:0000256" key="8">
    <source>
        <dbReference type="ARBA" id="ARBA00022989"/>
    </source>
</evidence>
<accession>A0A124G032</accession>
<dbReference type="PANTHER" id="PTHR30622">
    <property type="entry name" value="UNDECAPRENYL-DIPHOSPHATASE"/>
    <property type="match status" value="1"/>
</dbReference>
<keyword evidence="14" id="KW-0961">Cell wall biogenesis/degradation</keyword>
<keyword evidence="9 14" id="KW-0472">Membrane</keyword>
<evidence type="ECO:0000256" key="6">
    <source>
        <dbReference type="ARBA" id="ARBA00022692"/>
    </source>
</evidence>
<feature type="transmembrane region" description="Helical" evidence="14">
    <location>
        <begin position="111"/>
        <end position="131"/>
    </location>
</feature>
<name>A0A124G032_UNCT6</name>
<dbReference type="Proteomes" id="UP000053467">
    <property type="component" value="Unassembled WGS sequence"/>
</dbReference>
<gene>
    <name evidence="14" type="primary">uppP</name>
    <name evidence="15" type="ORF">XE03_1616</name>
</gene>
<comment type="miscellaneous">
    <text evidence="14">Bacitracin is thought to be involved in the inhibition of peptidoglycan synthesis by sequestering undecaprenyl diphosphate, thereby reducing the pool of lipid carrier available.</text>
</comment>
<evidence type="ECO:0000256" key="3">
    <source>
        <dbReference type="ARBA" id="ARBA00012374"/>
    </source>
</evidence>
<reference evidence="16" key="1">
    <citation type="journal article" date="2015" name="MBio">
        <title>Genome-Resolved Metagenomic Analysis Reveals Roles for Candidate Phyla and Other Microbial Community Members in Biogeochemical Transformations in Oil Reservoirs.</title>
        <authorList>
            <person name="Hu P."/>
            <person name="Tom L."/>
            <person name="Singh A."/>
            <person name="Thomas B.C."/>
            <person name="Baker B.J."/>
            <person name="Piceno Y.M."/>
            <person name="Andersen G.L."/>
            <person name="Banfield J.F."/>
        </authorList>
    </citation>
    <scope>NUCLEOTIDE SEQUENCE [LARGE SCALE GENOMIC DNA]</scope>
</reference>
<feature type="transmembrane region" description="Helical" evidence="14">
    <location>
        <begin position="143"/>
        <end position="163"/>
    </location>
</feature>
<comment type="catalytic activity">
    <reaction evidence="13 14">
        <text>di-trans,octa-cis-undecaprenyl diphosphate + H2O = di-trans,octa-cis-undecaprenyl phosphate + phosphate + H(+)</text>
        <dbReference type="Rhea" id="RHEA:28094"/>
        <dbReference type="ChEBI" id="CHEBI:15377"/>
        <dbReference type="ChEBI" id="CHEBI:15378"/>
        <dbReference type="ChEBI" id="CHEBI:43474"/>
        <dbReference type="ChEBI" id="CHEBI:58405"/>
        <dbReference type="ChEBI" id="CHEBI:60392"/>
        <dbReference type="EC" id="3.6.1.27"/>
    </reaction>
</comment>
<feature type="transmembrane region" description="Helical" evidence="14">
    <location>
        <begin position="241"/>
        <end position="258"/>
    </location>
</feature>
<dbReference type="GO" id="GO:0008360">
    <property type="term" value="P:regulation of cell shape"/>
    <property type="evidence" value="ECO:0007669"/>
    <property type="project" value="UniProtKB-KW"/>
</dbReference>
<evidence type="ECO:0000256" key="12">
    <source>
        <dbReference type="ARBA" id="ARBA00032932"/>
    </source>
</evidence>
<comment type="caution">
    <text evidence="15">The sequence shown here is derived from an EMBL/GenBank/DDBJ whole genome shotgun (WGS) entry which is preliminary data.</text>
</comment>
<evidence type="ECO:0000256" key="9">
    <source>
        <dbReference type="ARBA" id="ARBA00023136"/>
    </source>
</evidence>
<evidence type="ECO:0000256" key="2">
    <source>
        <dbReference type="ARBA" id="ARBA00010621"/>
    </source>
</evidence>
<keyword evidence="7 14" id="KW-0378">Hydrolase</keyword>
<evidence type="ECO:0000256" key="5">
    <source>
        <dbReference type="ARBA" id="ARBA00022475"/>
    </source>
</evidence>
<dbReference type="InterPro" id="IPR003824">
    <property type="entry name" value="UppP"/>
</dbReference>
<dbReference type="EMBL" id="LGGX01000024">
    <property type="protein sequence ID" value="KUK86245.1"/>
    <property type="molecule type" value="Genomic_DNA"/>
</dbReference>
<comment type="subcellular location">
    <subcellularLocation>
        <location evidence="1 14">Cell membrane</location>
        <topology evidence="1 14">Multi-pass membrane protein</topology>
    </subcellularLocation>
</comment>
<dbReference type="AlphaFoldDB" id="A0A124G032"/>
<dbReference type="Pfam" id="PF02673">
    <property type="entry name" value="BacA"/>
    <property type="match status" value="1"/>
</dbReference>
<feature type="transmembrane region" description="Helical" evidence="14">
    <location>
        <begin position="212"/>
        <end position="235"/>
    </location>
</feature>
<feature type="transmembrane region" description="Helical" evidence="14">
    <location>
        <begin position="85"/>
        <end position="105"/>
    </location>
</feature>
<evidence type="ECO:0000256" key="7">
    <source>
        <dbReference type="ARBA" id="ARBA00022801"/>
    </source>
</evidence>
<evidence type="ECO:0000313" key="16">
    <source>
        <dbReference type="Proteomes" id="UP000053467"/>
    </source>
</evidence>
<keyword evidence="8 14" id="KW-1133">Transmembrane helix</keyword>
<keyword evidence="14" id="KW-0133">Cell shape</keyword>
<dbReference type="GO" id="GO:0050380">
    <property type="term" value="F:undecaprenyl-diphosphatase activity"/>
    <property type="evidence" value="ECO:0007669"/>
    <property type="project" value="UniProtKB-UniRule"/>
</dbReference>
<organism evidence="15 16">
    <name type="scientific">candidate division TA06 bacterium 34_109</name>
    <dbReference type="NCBI Taxonomy" id="1635277"/>
    <lineage>
        <taxon>Bacteria</taxon>
        <taxon>Bacteria division TA06</taxon>
    </lineage>
</organism>
<keyword evidence="14" id="KW-0573">Peptidoglycan synthesis</keyword>
<feature type="transmembrane region" description="Helical" evidence="14">
    <location>
        <begin position="42"/>
        <end position="60"/>
    </location>
</feature>